<dbReference type="InterPro" id="IPR045351">
    <property type="entry name" value="DUF6531"/>
</dbReference>
<dbReference type="Pfam" id="PF14412">
    <property type="entry name" value="AHH"/>
    <property type="match status" value="1"/>
</dbReference>
<name>A0A542U830_9ACTN</name>
<dbReference type="InterPro" id="IPR032871">
    <property type="entry name" value="AHH_dom_containing"/>
</dbReference>
<dbReference type="Gene3D" id="2.180.10.10">
    <property type="entry name" value="RHS repeat-associated core"/>
    <property type="match status" value="3"/>
</dbReference>
<feature type="domain" description="Outer membrane channel protein CpnT-like N-terminal" evidence="5">
    <location>
        <begin position="10"/>
        <end position="135"/>
    </location>
</feature>
<evidence type="ECO:0000259" key="3">
    <source>
        <dbReference type="Pfam" id="PF20148"/>
    </source>
</evidence>
<evidence type="ECO:0000256" key="2">
    <source>
        <dbReference type="SAM" id="MobiDB-lite"/>
    </source>
</evidence>
<gene>
    <name evidence="6" type="ORF">FB563_0101</name>
</gene>
<sequence>MGYTIPGWLDQVLDYIGIHFPNVDEDDYRHMADAMREFADKFEGHGADAHKAVEQILASSKGWAVHSMQTHWNQVKAGHLDKIPELARLFADACDVVADIIFGMKTKAEAELAVMAGSVGLSLGAAFITGGLSAVLGAAEITAMRQLVKRIIDEAAEQIVNELLAKVTEPVNAKLEAMVEDTVLNLANDAFSLPPDPAGAGAHGGGHDIGGHGHGHGGMHLASAGGAGGGFALASAGGGGTGGADLHIDHEEFESGAGKVSFHGSELHLNSAAPLGRAKGFFGRTKGKDPFTRAFDSVLEGALHGSEKALGKIAKHVTETLPDRVRAASRLHKHNDLDIRSKIDGIRLGGHGHGKGGGDHLPGSSSHLKIDAHDKHDPDLLQRSKDARALANKETCGDPIDMATGQMILAQTDVDLPGILPLTVRRTHLTGYTHGIGFGPSWASTLDERLEEDPEADGVWWHREDGSSLYYPRTPDIVGDRVDPVAGERLPLTYVSQGTSYALVVQDPYTGLTRHFEPSEARAGVWWLAQVEDRNHNLITVERAEDDTLLEVAHSGGYRLTITTDPDSHRVTGLHAITEDEPLRLRGYGYDESGNLTEVINAVDAPTRFTYDDEHRITGWRDSNDTTFRYVYDASGRVVETHGIDGILNSRITYGGPDEDGSTTATYTDSLGHASTYRANPHGQIVAITDPLGHTTHQQWDVRDHLLSRTDPSGHTTRWQWTDEGDLAAVTAADGAVTRFSYNALHLPVKMEGPDGIVTRQDFDQRGNRIAVHTPDGTTTAFTHHPTGALAGVTDPRGTALSIDADAAGLPVSVTDARGGTTTCTRDAFGRPLTLTDPLGGATAMAWDAEGRLVTLTAPDGSRESWTYDGEGNCTRHTDPLGGATILTYGPFDLLASRTTPDGATYTFTHDTERRLTDVTDPQGNTWTYTFNGRGEVVAETDFDGRRTTFLHDATGFLVSSTTPAGDVFTFVRDAVGRLTAKEVSGKRTDYTYDAAGRLTAVASPDSVLTRSYDSLGRLLAETVDGHTTHYRYDDAGQRTGRTTPTGAQTTLAWDALGNRTHLSLDARHTLAFTHDLLGQETERTLGERVLFSSVRDGLGRLTRQTLSAQAGPGTGPQLLRDRRYTYRPDGHLTELVEQVTGRTLAYTLDPVGRPLSTTAGRGGWREEYSYDSAGNQASAHWPDRPADPDARGQRTYAGTRLLRAGNTTYRYDEAGRLVSRTKKRLSVKSETWQYTWDAENRLTSCTTPDGRTWHYRYDPLGRRTAKYRLAGDGVTRLDETRFAWDGTRLAEEIHTSTGVTVTWEYDGHRPIAQYERKPLSDTEVDSRFFAIVTDLIGTPTELVTEDGEIAWHTRTTTWGTTAPNADALADIPLRFPGQYVDPETGGLHYNYFRHYDPETARYVSPDPLGLEPAPNPCAYVPNPATWFDLLGLLTCKQNAARLRANMEANGVSFKPGQAAAHIVPSGGAKGHWAPGARARQLLQQYGVDINDASNGIPLDHPTPHNYTHRGKFLTRIDDHLQNEVRQLTARGASTTKIGNHLKSELSRIGSEILHELRNGAPDSTAVWTAP</sequence>
<accession>A0A542U830</accession>
<dbReference type="OrthoDB" id="4981820at2"/>
<proteinExistence type="predicted"/>
<evidence type="ECO:0000313" key="7">
    <source>
        <dbReference type="Proteomes" id="UP000318103"/>
    </source>
</evidence>
<dbReference type="Pfam" id="PF20148">
    <property type="entry name" value="DUF6531"/>
    <property type="match status" value="1"/>
</dbReference>
<organism evidence="6 7">
    <name type="scientific">Streptomyces puniciscabiei</name>
    <dbReference type="NCBI Taxonomy" id="164348"/>
    <lineage>
        <taxon>Bacteria</taxon>
        <taxon>Bacillati</taxon>
        <taxon>Actinomycetota</taxon>
        <taxon>Actinomycetes</taxon>
        <taxon>Kitasatosporales</taxon>
        <taxon>Streptomycetaceae</taxon>
        <taxon>Streptomyces</taxon>
    </lineage>
</organism>
<dbReference type="SUPFAM" id="SSF69322">
    <property type="entry name" value="Tricorn protease domain 2"/>
    <property type="match status" value="1"/>
</dbReference>
<keyword evidence="7" id="KW-1185">Reference proteome</keyword>
<dbReference type="EMBL" id="VFNX01000001">
    <property type="protein sequence ID" value="TQK95229.1"/>
    <property type="molecule type" value="Genomic_DNA"/>
</dbReference>
<dbReference type="InterPro" id="IPR050708">
    <property type="entry name" value="T6SS_VgrG/RHS"/>
</dbReference>
<comment type="caution">
    <text evidence="6">The sequence shown here is derived from an EMBL/GenBank/DDBJ whole genome shotgun (WGS) entry which is preliminary data.</text>
</comment>
<feature type="region of interest" description="Disordered" evidence="2">
    <location>
        <begin position="348"/>
        <end position="372"/>
    </location>
</feature>
<feature type="domain" description="DUF6531" evidence="3">
    <location>
        <begin position="397"/>
        <end position="471"/>
    </location>
</feature>
<dbReference type="RefSeq" id="WP_142218389.1">
    <property type="nucleotide sequence ID" value="NZ_VFNX01000001.1"/>
</dbReference>
<evidence type="ECO:0000256" key="1">
    <source>
        <dbReference type="ARBA" id="ARBA00022737"/>
    </source>
</evidence>
<dbReference type="InterPro" id="IPR031325">
    <property type="entry name" value="RHS_repeat"/>
</dbReference>
<dbReference type="NCBIfam" id="TIGR01643">
    <property type="entry name" value="YD_repeat_2x"/>
    <property type="match status" value="12"/>
</dbReference>
<evidence type="ECO:0000259" key="5">
    <source>
        <dbReference type="Pfam" id="PF25547"/>
    </source>
</evidence>
<feature type="domain" description="Teneurin-like YD-shell" evidence="4">
    <location>
        <begin position="1145"/>
        <end position="1407"/>
    </location>
</feature>
<reference evidence="6 7" key="1">
    <citation type="submission" date="2019-06" db="EMBL/GenBank/DDBJ databases">
        <title>Sequencing the genomes of 1000 actinobacteria strains.</title>
        <authorList>
            <person name="Klenk H.-P."/>
        </authorList>
    </citation>
    <scope>NUCLEOTIDE SEQUENCE [LARGE SCALE GENOMIC DNA]</scope>
    <source>
        <strain evidence="6 7">DSM 41929</strain>
    </source>
</reference>
<dbReference type="InterPro" id="IPR006530">
    <property type="entry name" value="YD"/>
</dbReference>
<protein>
    <submittedName>
        <fullName evidence="6">RHS repeat-associated protein</fullName>
    </submittedName>
</protein>
<dbReference type="Pfam" id="PF25023">
    <property type="entry name" value="TEN_YD-shell"/>
    <property type="match status" value="1"/>
</dbReference>
<dbReference type="Pfam" id="PF25547">
    <property type="entry name" value="WXG100_2"/>
    <property type="match status" value="1"/>
</dbReference>
<dbReference type="InterPro" id="IPR056823">
    <property type="entry name" value="TEN-like_YD-shell"/>
</dbReference>
<evidence type="ECO:0000259" key="4">
    <source>
        <dbReference type="Pfam" id="PF25023"/>
    </source>
</evidence>
<evidence type="ECO:0000313" key="6">
    <source>
        <dbReference type="EMBL" id="TQK95229.1"/>
    </source>
</evidence>
<dbReference type="PANTHER" id="PTHR32305">
    <property type="match status" value="1"/>
</dbReference>
<dbReference type="Proteomes" id="UP000318103">
    <property type="component" value="Unassembled WGS sequence"/>
</dbReference>
<dbReference type="InterPro" id="IPR057746">
    <property type="entry name" value="CpnT-like_N"/>
</dbReference>
<keyword evidence="1" id="KW-0677">Repeat</keyword>
<dbReference type="NCBIfam" id="TIGR03696">
    <property type="entry name" value="Rhs_assc_core"/>
    <property type="match status" value="1"/>
</dbReference>
<dbReference type="Pfam" id="PF05593">
    <property type="entry name" value="RHS_repeat"/>
    <property type="match status" value="9"/>
</dbReference>
<dbReference type="InterPro" id="IPR022385">
    <property type="entry name" value="Rhs_assc_core"/>
</dbReference>
<dbReference type="PANTHER" id="PTHR32305:SF15">
    <property type="entry name" value="PROTEIN RHSA-RELATED"/>
    <property type="match status" value="1"/>
</dbReference>